<evidence type="ECO:0000259" key="5">
    <source>
        <dbReference type="Pfam" id="PF04542"/>
    </source>
</evidence>
<dbReference type="Gene3D" id="1.10.1740.10">
    <property type="match status" value="1"/>
</dbReference>
<feature type="domain" description="RNA polymerase sigma factor 70 region 4 type 2" evidence="6">
    <location>
        <begin position="112"/>
        <end position="163"/>
    </location>
</feature>
<dbReference type="Pfam" id="PF08281">
    <property type="entry name" value="Sigma70_r4_2"/>
    <property type="match status" value="1"/>
</dbReference>
<comment type="similarity">
    <text evidence="1">Belongs to the sigma-70 factor family. ECF subfamily.</text>
</comment>
<dbReference type="InterPro" id="IPR039425">
    <property type="entry name" value="RNA_pol_sigma-70-like"/>
</dbReference>
<keyword evidence="3" id="KW-0731">Sigma factor</keyword>
<feature type="domain" description="RNA polymerase sigma-70 region 2" evidence="5">
    <location>
        <begin position="18"/>
        <end position="80"/>
    </location>
</feature>
<dbReference type="InterPro" id="IPR013324">
    <property type="entry name" value="RNA_pol_sigma_r3/r4-like"/>
</dbReference>
<dbReference type="CDD" id="cd06171">
    <property type="entry name" value="Sigma70_r4"/>
    <property type="match status" value="1"/>
</dbReference>
<dbReference type="InterPro" id="IPR036390">
    <property type="entry name" value="WH_DNA-bd_sf"/>
</dbReference>
<dbReference type="InterPro" id="IPR014284">
    <property type="entry name" value="RNA_pol_sigma-70_dom"/>
</dbReference>
<dbReference type="Gene3D" id="1.10.10.10">
    <property type="entry name" value="Winged helix-like DNA-binding domain superfamily/Winged helix DNA-binding domain"/>
    <property type="match status" value="1"/>
</dbReference>
<evidence type="ECO:0000313" key="8">
    <source>
        <dbReference type="Proteomes" id="UP001589619"/>
    </source>
</evidence>
<evidence type="ECO:0000256" key="4">
    <source>
        <dbReference type="ARBA" id="ARBA00023163"/>
    </source>
</evidence>
<dbReference type="InterPro" id="IPR013325">
    <property type="entry name" value="RNA_pol_sigma_r2"/>
</dbReference>
<organism evidence="7 8">
    <name type="scientific">Paenibacillus hodogayensis</name>
    <dbReference type="NCBI Taxonomy" id="279208"/>
    <lineage>
        <taxon>Bacteria</taxon>
        <taxon>Bacillati</taxon>
        <taxon>Bacillota</taxon>
        <taxon>Bacilli</taxon>
        <taxon>Bacillales</taxon>
        <taxon>Paenibacillaceae</taxon>
        <taxon>Paenibacillus</taxon>
    </lineage>
</organism>
<reference evidence="7 8" key="1">
    <citation type="submission" date="2024-09" db="EMBL/GenBank/DDBJ databases">
        <authorList>
            <person name="Sun Q."/>
            <person name="Mori K."/>
        </authorList>
    </citation>
    <scope>NUCLEOTIDE SEQUENCE [LARGE SCALE GENOMIC DNA]</scope>
    <source>
        <strain evidence="7 8">JCM 12520</strain>
    </source>
</reference>
<keyword evidence="8" id="KW-1185">Reference proteome</keyword>
<keyword evidence="4" id="KW-0804">Transcription</keyword>
<evidence type="ECO:0000256" key="2">
    <source>
        <dbReference type="ARBA" id="ARBA00023015"/>
    </source>
</evidence>
<evidence type="ECO:0000259" key="6">
    <source>
        <dbReference type="Pfam" id="PF08281"/>
    </source>
</evidence>
<accession>A0ABV5VUT5</accession>
<dbReference type="Pfam" id="PF04542">
    <property type="entry name" value="Sigma70_r2"/>
    <property type="match status" value="1"/>
</dbReference>
<dbReference type="RefSeq" id="WP_344912784.1">
    <property type="nucleotide sequence ID" value="NZ_BAAAYO010000010.1"/>
</dbReference>
<dbReference type="SUPFAM" id="SSF88659">
    <property type="entry name" value="Sigma3 and sigma4 domains of RNA polymerase sigma factors"/>
    <property type="match status" value="1"/>
</dbReference>
<name>A0ABV5VUT5_9BACL</name>
<protein>
    <submittedName>
        <fullName evidence="7">RNA polymerase sigma factor</fullName>
    </submittedName>
</protein>
<sequence length="554" mass="63796">MGTQLENEMGSVLVPYTKPIFGFALNRTGDRQEAEDLSQEIFLQLLKSMSSGRDIQNLDGYVWTVARFTWVNWLNRRRRTSSSLDLNGMSELPSPDTPNVLEQIIQSDEYKRLRQEIAYLSQLQRKIVVMHYYDGKKQSDVAVELGIPVGTVKWHLHDARQELKKGMVRMRSSNELSFNPVQFVRTGHSGTPGKMGETYTFMRRSIAQNLMYAMYHKPKTIQELARDLGTPAAFIEDEVEYLEEYGYVIEAGSGKYAANMIIWNFTDEQRLKVKKLYRECASLVADQHFDALMDIRSGIEQSDLYVPDKDYHFLLWTLLPMNIGEQGRNANAVTIDREKALPFRKDGGRYIATAHLNSGTLSTPHQEPDYYVFNGAMTRDTADGLYLWQFNTFWSDRVSQGWANLTSRDVQKCHAYWSGSMDEETQKEDYAFLLERGYLRKDGNEYTFNTIWVDKPATAEAIRRLMPDLSNVYAPAIASLYEQALLLAMQNQPKHLEQQIAYMTMQNTNAGQLVPYVLKHLLDNRKLREPEPHQSKTITTWMGLCKETTVPGKK</sequence>
<keyword evidence="2" id="KW-0805">Transcription regulation</keyword>
<dbReference type="PANTHER" id="PTHR43133">
    <property type="entry name" value="RNA POLYMERASE ECF-TYPE SIGMA FACTO"/>
    <property type="match status" value="1"/>
</dbReference>
<dbReference type="Proteomes" id="UP001589619">
    <property type="component" value="Unassembled WGS sequence"/>
</dbReference>
<evidence type="ECO:0000256" key="3">
    <source>
        <dbReference type="ARBA" id="ARBA00023082"/>
    </source>
</evidence>
<proteinExistence type="inferred from homology"/>
<evidence type="ECO:0000313" key="7">
    <source>
        <dbReference type="EMBL" id="MFB9751853.1"/>
    </source>
</evidence>
<dbReference type="InterPro" id="IPR007627">
    <property type="entry name" value="RNA_pol_sigma70_r2"/>
</dbReference>
<dbReference type="NCBIfam" id="TIGR02937">
    <property type="entry name" value="sigma70-ECF"/>
    <property type="match status" value="1"/>
</dbReference>
<dbReference type="PANTHER" id="PTHR43133:SF62">
    <property type="entry name" value="RNA POLYMERASE SIGMA FACTOR SIGZ"/>
    <property type="match status" value="1"/>
</dbReference>
<dbReference type="EMBL" id="JBHMAG010000007">
    <property type="protein sequence ID" value="MFB9751853.1"/>
    <property type="molecule type" value="Genomic_DNA"/>
</dbReference>
<dbReference type="SUPFAM" id="SSF46785">
    <property type="entry name" value="Winged helix' DNA-binding domain"/>
    <property type="match status" value="1"/>
</dbReference>
<gene>
    <name evidence="7" type="ORF">ACFFNY_09745</name>
</gene>
<evidence type="ECO:0000256" key="1">
    <source>
        <dbReference type="ARBA" id="ARBA00010641"/>
    </source>
</evidence>
<dbReference type="InterPro" id="IPR013249">
    <property type="entry name" value="RNA_pol_sigma70_r4_t2"/>
</dbReference>
<dbReference type="InterPro" id="IPR036388">
    <property type="entry name" value="WH-like_DNA-bd_sf"/>
</dbReference>
<dbReference type="SUPFAM" id="SSF88946">
    <property type="entry name" value="Sigma2 domain of RNA polymerase sigma factors"/>
    <property type="match status" value="1"/>
</dbReference>
<comment type="caution">
    <text evidence="7">The sequence shown here is derived from an EMBL/GenBank/DDBJ whole genome shotgun (WGS) entry which is preliminary data.</text>
</comment>